<evidence type="ECO:0000313" key="2">
    <source>
        <dbReference type="Proteomes" id="UP000076603"/>
    </source>
</evidence>
<accession>A0A161YHR4</accession>
<dbReference type="RefSeq" id="WP_066628089.1">
    <property type="nucleotide sequence ID" value="NZ_FQXL01000033.1"/>
</dbReference>
<comment type="caution">
    <text evidence="1">The sequence shown here is derived from an EMBL/GenBank/DDBJ whole genome shotgun (WGS) entry which is preliminary data.</text>
</comment>
<dbReference type="InterPro" id="IPR046249">
    <property type="entry name" value="DUF6282"/>
</dbReference>
<protein>
    <submittedName>
        <fullName evidence="1">Uncharacterized protein</fullName>
    </submittedName>
</protein>
<organism evidence="1 2">
    <name type="scientific">Clostridium magnum DSM 2767</name>
    <dbReference type="NCBI Taxonomy" id="1121326"/>
    <lineage>
        <taxon>Bacteria</taxon>
        <taxon>Bacillati</taxon>
        <taxon>Bacillota</taxon>
        <taxon>Clostridia</taxon>
        <taxon>Eubacteriales</taxon>
        <taxon>Clostridiaceae</taxon>
        <taxon>Clostridium</taxon>
    </lineage>
</organism>
<reference evidence="1 2" key="1">
    <citation type="submission" date="2016-04" db="EMBL/GenBank/DDBJ databases">
        <title>Genome sequence of Clostridium magnum DSM 2767.</title>
        <authorList>
            <person name="Poehlein A."/>
            <person name="Uhlig R."/>
            <person name="Fischer R."/>
            <person name="Bahl H."/>
            <person name="Daniel R."/>
        </authorList>
    </citation>
    <scope>NUCLEOTIDE SEQUENCE [LARGE SCALE GENOMIC DNA]</scope>
    <source>
        <strain evidence="1 2">DSM 2767</strain>
    </source>
</reference>
<dbReference type="PATRIC" id="fig|1121326.3.peg.4882"/>
<sequence length="134" mass="14590">MEKDQKDYKYLLKDVIDTHIHTAPDNRPRKFTDIEIASEAAAVGAKAIIIKSHVVPTMDRAYIAEQVVNGIKVFGGIALNNAVGGLNVEAVNNAISMGAKIVWLPTVDFLLESGITKEQIDVMTKTNASKLLDI</sequence>
<dbReference type="Pfam" id="PF19799">
    <property type="entry name" value="DUF6282"/>
    <property type="match status" value="1"/>
</dbReference>
<dbReference type="STRING" id="1121326.CLMAG_48220"/>
<proteinExistence type="predicted"/>
<name>A0A161YHR4_9CLOT</name>
<gene>
    <name evidence="1" type="ORF">CLMAG_48220</name>
</gene>
<evidence type="ECO:0000313" key="1">
    <source>
        <dbReference type="EMBL" id="KZL89812.1"/>
    </source>
</evidence>
<dbReference type="Proteomes" id="UP000076603">
    <property type="component" value="Unassembled WGS sequence"/>
</dbReference>
<dbReference type="AlphaFoldDB" id="A0A161YHR4"/>
<dbReference type="OrthoDB" id="9802809at2"/>
<keyword evidence="2" id="KW-1185">Reference proteome</keyword>
<dbReference type="EMBL" id="LWAE01000007">
    <property type="protein sequence ID" value="KZL89812.1"/>
    <property type="molecule type" value="Genomic_DNA"/>
</dbReference>